<dbReference type="PANTHER" id="PTHR31987:SF12">
    <property type="entry name" value="PUTATIVE (AFU_ORTHOLOGUE AFUA_3G10910)-RELATED"/>
    <property type="match status" value="1"/>
</dbReference>
<dbReference type="AlphaFoldDB" id="A0A0F8A0W5"/>
<keyword evidence="5" id="KW-1185">Reference proteome</keyword>
<feature type="chain" id="PRO_5002526192" description="Glutaminase A" evidence="1">
    <location>
        <begin position="19"/>
        <end position="813"/>
    </location>
</feature>
<dbReference type="PANTHER" id="PTHR31987">
    <property type="entry name" value="GLUTAMINASE A-RELATED"/>
    <property type="match status" value="1"/>
</dbReference>
<dbReference type="Proteomes" id="UP000054481">
    <property type="component" value="Unassembled WGS sequence"/>
</dbReference>
<sequence length="813" mass="90426">MVPITFFMAVAIAAPAVASSLKPPVLPLCVRSPYLSTWLANARDPPWEHWPMFWTGQKTGLSVMASVANTKTVYPLLGRPHDSLQHAQGVEISFPAYDGASFDASTTNLTFKLGPNMSSKIILSFVSPITPTSTVRQSIPACYMAIHLEGASNINIYADINGEWVTGVDSSIVKWELLETERNEAQDRPSIKSWSLSRVNQLLFTESSDKAEWGVLHFSAPSSARHQAGASADLRLRFAQRGCLEDVIDNQFRSITDREPVLAYSVSFNSSAENTKMSDGDHVTTKHTVVFTMALLQNPVVQYAAARGLTYMRPLWASYFPKPQDMLTWHYADFDKASLLMQAYSSQLNDDATGSISREYSDIVALSARQVLGATQFSGTPENPLLFLKEISSNGNFQTVDVIFPAFPFFLYTNPRWLVYLLEPLLEHQLSGQYPNNYSMHDLGAHYPNATGHADGNDEYMPVEECGNMLIMALAVANSVRDSSHPAWNSRTTSDQGFSISGLWELVHRSYEGGHAKGTLPPLEVDVLGIDRSPIAAGAASQEMARTWVSRSYTLLKKWTGYLVRESLIPRNQLSTDDFAGWLANHTNLALKGIIGIRAMAEVSELVDEQDDAHDYRQISSSYISKWLDFAISRDGTHAKLAYTWYGSWTTLYNLFANSLLCFNRAESPDTVRVVTSQKSLGTLVGEPFIPRRVYSMQSQWYSSVLQRYGLPLDSRHLYTKSDWQFFAAAVAGKKTREGITESIALWVNETITDRPLTDLYDTEGEGGYSPATFMARPVVGGHFARLALERACGGTAVDWLNFLDVHDEEARM</sequence>
<feature type="domain" description="Glutaminase A central" evidence="2">
    <location>
        <begin position="357"/>
        <end position="483"/>
    </location>
</feature>
<keyword evidence="1" id="KW-0732">Signal</keyword>
<feature type="domain" description="Glutaminase A central" evidence="2">
    <location>
        <begin position="684"/>
        <end position="787"/>
    </location>
</feature>
<evidence type="ECO:0000313" key="5">
    <source>
        <dbReference type="Proteomes" id="UP000054481"/>
    </source>
</evidence>
<evidence type="ECO:0000313" key="4">
    <source>
        <dbReference type="EMBL" id="KJZ75657.1"/>
    </source>
</evidence>
<evidence type="ECO:0000259" key="3">
    <source>
        <dbReference type="Pfam" id="PF17168"/>
    </source>
</evidence>
<dbReference type="OrthoDB" id="431715at2759"/>
<dbReference type="InterPro" id="IPR033433">
    <property type="entry name" value="GtaA_N"/>
</dbReference>
<evidence type="ECO:0000256" key="1">
    <source>
        <dbReference type="SAM" id="SignalP"/>
    </source>
</evidence>
<feature type="signal peptide" evidence="1">
    <location>
        <begin position="1"/>
        <end position="18"/>
    </location>
</feature>
<dbReference type="Pfam" id="PF16335">
    <property type="entry name" value="GtaA_6_Hairpin"/>
    <property type="match status" value="3"/>
</dbReference>
<accession>A0A0F8A0W5</accession>
<gene>
    <name evidence="4" type="ORF">HIM_04814</name>
</gene>
<organism evidence="4 5">
    <name type="scientific">Hirsutella minnesotensis 3608</name>
    <dbReference type="NCBI Taxonomy" id="1043627"/>
    <lineage>
        <taxon>Eukaryota</taxon>
        <taxon>Fungi</taxon>
        <taxon>Dikarya</taxon>
        <taxon>Ascomycota</taxon>
        <taxon>Pezizomycotina</taxon>
        <taxon>Sordariomycetes</taxon>
        <taxon>Hypocreomycetidae</taxon>
        <taxon>Hypocreales</taxon>
        <taxon>Ophiocordycipitaceae</taxon>
        <taxon>Hirsutella</taxon>
    </lineage>
</organism>
<proteinExistence type="predicted"/>
<dbReference type="Pfam" id="PF17168">
    <property type="entry name" value="DUF5127"/>
    <property type="match status" value="1"/>
</dbReference>
<feature type="domain" description="Glutaminase A N-terminal" evidence="3">
    <location>
        <begin position="107"/>
        <end position="351"/>
    </location>
</feature>
<dbReference type="InterPro" id="IPR052743">
    <property type="entry name" value="Glutaminase_GtaA"/>
</dbReference>
<protein>
    <recommendedName>
        <fullName evidence="6">Glutaminase A</fullName>
    </recommendedName>
</protein>
<feature type="domain" description="Glutaminase A central" evidence="2">
    <location>
        <begin position="539"/>
        <end position="664"/>
    </location>
</feature>
<dbReference type="EMBL" id="KQ030515">
    <property type="protein sequence ID" value="KJZ75657.1"/>
    <property type="molecule type" value="Genomic_DNA"/>
</dbReference>
<evidence type="ECO:0008006" key="6">
    <source>
        <dbReference type="Google" id="ProtNLM"/>
    </source>
</evidence>
<dbReference type="InterPro" id="IPR032514">
    <property type="entry name" value="GtaA_central"/>
</dbReference>
<name>A0A0F8A0W5_9HYPO</name>
<evidence type="ECO:0000259" key="2">
    <source>
        <dbReference type="Pfam" id="PF16335"/>
    </source>
</evidence>
<reference evidence="4 5" key="1">
    <citation type="journal article" date="2014" name="Genome Biol. Evol.">
        <title>Comparative genomics and transcriptomics analyses reveal divergent lifestyle features of nematode endoparasitic fungus Hirsutella minnesotensis.</title>
        <authorList>
            <person name="Lai Y."/>
            <person name="Liu K."/>
            <person name="Zhang X."/>
            <person name="Zhang X."/>
            <person name="Li K."/>
            <person name="Wang N."/>
            <person name="Shu C."/>
            <person name="Wu Y."/>
            <person name="Wang C."/>
            <person name="Bushley K.E."/>
            <person name="Xiang M."/>
            <person name="Liu X."/>
        </authorList>
    </citation>
    <scope>NUCLEOTIDE SEQUENCE [LARGE SCALE GENOMIC DNA]</scope>
    <source>
        <strain evidence="4 5">3608</strain>
    </source>
</reference>